<evidence type="ECO:0000313" key="4">
    <source>
        <dbReference type="Proteomes" id="UP000053271"/>
    </source>
</evidence>
<evidence type="ECO:0000313" key="3">
    <source>
        <dbReference type="EMBL" id="KUN36403.1"/>
    </source>
</evidence>
<reference evidence="3 4" key="1">
    <citation type="submission" date="2015-10" db="EMBL/GenBank/DDBJ databases">
        <title>Draft genome sequence of Streptomyces longwoodensis DSM 41677, type strain for the species Streptomyces longwoodensis.</title>
        <authorList>
            <person name="Ruckert C."/>
            <person name="Winkler A."/>
            <person name="Kalinowski J."/>
            <person name="Kampfer P."/>
            <person name="Glaeser S."/>
        </authorList>
    </citation>
    <scope>NUCLEOTIDE SEQUENCE [LARGE SCALE GENOMIC DNA]</scope>
    <source>
        <strain evidence="3 4">DSM 41677</strain>
    </source>
</reference>
<feature type="transmembrane region" description="Helical" evidence="2">
    <location>
        <begin position="214"/>
        <end position="233"/>
    </location>
</feature>
<feature type="compositionally biased region" description="Low complexity" evidence="1">
    <location>
        <begin position="19"/>
        <end position="31"/>
    </location>
</feature>
<gene>
    <name evidence="3" type="ORF">AQJ30_22490</name>
</gene>
<dbReference type="STRING" id="68231.AQJ30_22490"/>
<keyword evidence="2" id="KW-0812">Transmembrane</keyword>
<protein>
    <submittedName>
        <fullName evidence="3">Uncharacterized protein</fullName>
    </submittedName>
</protein>
<feature type="compositionally biased region" description="Basic and acidic residues" evidence="1">
    <location>
        <begin position="238"/>
        <end position="256"/>
    </location>
</feature>
<dbReference type="AlphaFoldDB" id="A0A117QME6"/>
<name>A0A117QME6_9ACTN</name>
<evidence type="ECO:0000256" key="2">
    <source>
        <dbReference type="SAM" id="Phobius"/>
    </source>
</evidence>
<feature type="transmembrane region" description="Helical" evidence="2">
    <location>
        <begin position="49"/>
        <end position="67"/>
    </location>
</feature>
<feature type="transmembrane region" description="Helical" evidence="2">
    <location>
        <begin position="167"/>
        <end position="185"/>
    </location>
</feature>
<dbReference type="Proteomes" id="UP000053271">
    <property type="component" value="Unassembled WGS sequence"/>
</dbReference>
<feature type="region of interest" description="Disordered" evidence="1">
    <location>
        <begin position="1"/>
        <end position="37"/>
    </location>
</feature>
<feature type="transmembrane region" description="Helical" evidence="2">
    <location>
        <begin position="98"/>
        <end position="120"/>
    </location>
</feature>
<keyword evidence="2" id="KW-0472">Membrane</keyword>
<keyword evidence="2" id="KW-1133">Transmembrane helix</keyword>
<dbReference type="InterPro" id="IPR046862">
    <property type="entry name" value="Rhomboid_2"/>
</dbReference>
<feature type="region of interest" description="Disordered" evidence="1">
    <location>
        <begin position="238"/>
        <end position="262"/>
    </location>
</feature>
<comment type="caution">
    <text evidence="3">The sequence shown here is derived from an EMBL/GenBank/DDBJ whole genome shotgun (WGS) entry which is preliminary data.</text>
</comment>
<keyword evidence="4" id="KW-1185">Reference proteome</keyword>
<dbReference type="Pfam" id="PF20401">
    <property type="entry name" value="Rhomboid_2"/>
    <property type="match status" value="1"/>
</dbReference>
<dbReference type="EMBL" id="LMWS01000026">
    <property type="protein sequence ID" value="KUN36403.1"/>
    <property type="molecule type" value="Genomic_DNA"/>
</dbReference>
<organism evidence="3 4">
    <name type="scientific">Streptomyces longwoodensis</name>
    <dbReference type="NCBI Taxonomy" id="68231"/>
    <lineage>
        <taxon>Bacteria</taxon>
        <taxon>Bacillati</taxon>
        <taxon>Actinomycetota</taxon>
        <taxon>Actinomycetes</taxon>
        <taxon>Kitasatosporales</taxon>
        <taxon>Streptomycetaceae</taxon>
        <taxon>Streptomyces</taxon>
    </lineage>
</organism>
<evidence type="ECO:0000256" key="1">
    <source>
        <dbReference type="SAM" id="MobiDB-lite"/>
    </source>
</evidence>
<accession>A0A117QME6</accession>
<sequence length="262" mass="27282">MDGMPRQWTPEREPGPGSGPDRPTAPGTGPAPRGPSPWYLLPTPTATPFTFWYAVVLAVTSCVATYADPALVHALHQGSSTDVAHLLRAPVPVLAASALWVAGGFVSPFAVGFVVVLTALERRLGALRTAAVFVAGHALATLATEGPVGLAVLAGHLPGTSLHRLDYGISFGVAASVGALSGLLAPWLRWPLLIAFGGLLLQDLVAFTDPLTNWGHLIALAVGVALWPTVRGWRRDQEAATERRAGPGPGRADRPTVRATAV</sequence>
<proteinExistence type="predicted"/>